<protein>
    <recommendedName>
        <fullName evidence="3">Beta-galactosidase subunit beta</fullName>
    </recommendedName>
</protein>
<dbReference type="EMBL" id="AWEX01000053">
    <property type="protein sequence ID" value="KED04327.1"/>
    <property type="molecule type" value="Genomic_DNA"/>
</dbReference>
<proteinExistence type="predicted"/>
<dbReference type="GO" id="GO:0005829">
    <property type="term" value="C:cytosol"/>
    <property type="evidence" value="ECO:0007669"/>
    <property type="project" value="TreeGrafter"/>
</dbReference>
<sequence>MLYDVLEHIECYKGIHRHLDVAIDFLMTTDLTSLTDGKHTILDDRVILFIQHNCLNKEDNALLEYHRRYADLHLLVEGNERVRYGLGYKQEAVSFDEASDIGFVSCERLYSLALVNGSFCYFFPNEAHQPNGFNGDGDAVKKCLIKVLMED</sequence>
<gene>
    <name evidence="1" type="ORF">CECT5772_06073</name>
</gene>
<dbReference type="InterPro" id="IPR037012">
    <property type="entry name" value="NanQ/TabA/YiaL_sf"/>
</dbReference>
<dbReference type="Pfam" id="PF04074">
    <property type="entry name" value="DUF386"/>
    <property type="match status" value="1"/>
</dbReference>
<dbReference type="InterPro" id="IPR004375">
    <property type="entry name" value="NanQ/TabA/YiaL"/>
</dbReference>
<dbReference type="Gene3D" id="2.60.120.370">
    <property type="entry name" value="YhcH/YjgK/YiaL"/>
    <property type="match status" value="1"/>
</dbReference>
<organism evidence="1 2">
    <name type="scientific">Streptococcus equi subsp. ruminatorum CECT 5772</name>
    <dbReference type="NCBI Taxonomy" id="1051981"/>
    <lineage>
        <taxon>Bacteria</taxon>
        <taxon>Bacillati</taxon>
        <taxon>Bacillota</taxon>
        <taxon>Bacilli</taxon>
        <taxon>Lactobacillales</taxon>
        <taxon>Streptococcaceae</taxon>
        <taxon>Streptococcus</taxon>
    </lineage>
</organism>
<dbReference type="Proteomes" id="UP000028704">
    <property type="component" value="Unassembled WGS sequence"/>
</dbReference>
<accession>A0A922NU48</accession>
<dbReference type="PANTHER" id="PTHR34986">
    <property type="entry name" value="EVOLVED BETA-GALACTOSIDASE SUBUNIT BETA"/>
    <property type="match status" value="1"/>
</dbReference>
<dbReference type="AlphaFoldDB" id="A0A922NU48"/>
<dbReference type="PANTHER" id="PTHR34986:SF1">
    <property type="entry name" value="PROTEIN YIAL"/>
    <property type="match status" value="1"/>
</dbReference>
<dbReference type="RefSeq" id="WP_037580412.1">
    <property type="nucleotide sequence ID" value="NZ_AWEX01000053.1"/>
</dbReference>
<evidence type="ECO:0000313" key="1">
    <source>
        <dbReference type="EMBL" id="KED04327.1"/>
    </source>
</evidence>
<name>A0A922NU48_9STRE</name>
<evidence type="ECO:0000313" key="2">
    <source>
        <dbReference type="Proteomes" id="UP000028704"/>
    </source>
</evidence>
<comment type="caution">
    <text evidence="1">The sequence shown here is derived from an EMBL/GenBank/DDBJ whole genome shotgun (WGS) entry which is preliminary data.</text>
</comment>
<dbReference type="SUPFAM" id="SSF51197">
    <property type="entry name" value="Clavaminate synthase-like"/>
    <property type="match status" value="1"/>
</dbReference>
<reference evidence="1 2" key="1">
    <citation type="journal article" date="2014" name="Int. J. Syst. Evol. Microbiol.">
        <title>Phylogenomics and the dynamic genome evolution of the genus Streptococcus.</title>
        <authorList>
            <consortium name="The Broad Institute Genome Sequencing Platform"/>
            <person name="Richards V.P."/>
            <person name="Palmer S.R."/>
            <person name="Pavinski Bitar P.D."/>
            <person name="Qin X."/>
            <person name="Weinstock G.M."/>
            <person name="Highlander S.K."/>
            <person name="Town C.D."/>
            <person name="Burne R.A."/>
            <person name="Stanhope M.J."/>
        </authorList>
    </citation>
    <scope>NUCLEOTIDE SEQUENCE [LARGE SCALE GENOMIC DNA]</scope>
    <source>
        <strain evidence="1 2">CECT 5772</strain>
    </source>
</reference>
<dbReference type="NCBIfam" id="TIGR00022">
    <property type="entry name" value="YhcH/YjgK/YiaL family protein"/>
    <property type="match status" value="1"/>
</dbReference>
<evidence type="ECO:0008006" key="3">
    <source>
        <dbReference type="Google" id="ProtNLM"/>
    </source>
</evidence>